<feature type="domain" description="FAD-dependent urate hydroxylase HpyO/Asp monooxygenase CreE-like FAD/NAD(P)-binding" evidence="2">
    <location>
        <begin position="8"/>
        <end position="237"/>
    </location>
</feature>
<dbReference type="SUPFAM" id="SSF51905">
    <property type="entry name" value="FAD/NAD(P)-binding domain"/>
    <property type="match status" value="1"/>
</dbReference>
<evidence type="ECO:0000313" key="3">
    <source>
        <dbReference type="EMBL" id="GAA5342107.1"/>
    </source>
</evidence>
<evidence type="ECO:0000256" key="1">
    <source>
        <dbReference type="SAM" id="MobiDB-lite"/>
    </source>
</evidence>
<dbReference type="PANTHER" id="PTHR40254:SF1">
    <property type="entry name" value="BLR0577 PROTEIN"/>
    <property type="match status" value="1"/>
</dbReference>
<dbReference type="EMBL" id="BAABNP010000018">
    <property type="protein sequence ID" value="GAA5342107.1"/>
    <property type="molecule type" value="Genomic_DNA"/>
</dbReference>
<dbReference type="Proteomes" id="UP001498935">
    <property type="component" value="Unassembled WGS sequence"/>
</dbReference>
<name>A0ABP9U3D3_9MICO</name>
<gene>
    <name evidence="3" type="ORF">KACC15558_31480</name>
</gene>
<dbReference type="PANTHER" id="PTHR40254">
    <property type="entry name" value="BLR0577 PROTEIN"/>
    <property type="match status" value="1"/>
</dbReference>
<dbReference type="Pfam" id="PF13454">
    <property type="entry name" value="NAD_binding_9"/>
    <property type="match status" value="1"/>
</dbReference>
<dbReference type="InterPro" id="IPR052189">
    <property type="entry name" value="L-asp_N-monooxygenase_NS-form"/>
</dbReference>
<feature type="region of interest" description="Disordered" evidence="1">
    <location>
        <begin position="80"/>
        <end position="144"/>
    </location>
</feature>
<evidence type="ECO:0000259" key="2">
    <source>
        <dbReference type="Pfam" id="PF13454"/>
    </source>
</evidence>
<accession>A0ABP9U3D3</accession>
<keyword evidence="4" id="KW-1185">Reference proteome</keyword>
<reference evidence="3 4" key="1">
    <citation type="submission" date="2024-02" db="EMBL/GenBank/DDBJ databases">
        <title>Characterization of antibiotic resistant novel bacterial strains and their environmental applications.</title>
        <authorList>
            <person name="Manzoor S."/>
            <person name="Abbas S."/>
            <person name="Arshad M."/>
            <person name="Li W.J."/>
            <person name="Ahmed I."/>
        </authorList>
    </citation>
    <scope>NUCLEOTIDE SEQUENCE [LARGE SCALE GENOMIC DNA]</scope>
    <source>
        <strain evidence="3 4">KACC 15558</strain>
    </source>
</reference>
<feature type="compositionally biased region" description="Basic and acidic residues" evidence="1">
    <location>
        <begin position="116"/>
        <end position="137"/>
    </location>
</feature>
<sequence>MSADHSVAIIGVGPRGLSVLERLVALASARWSPARGPITVHLIDPYPPGAGIVWRTDQPTSLLMNTTIGEQTIFPDASCSFLGEVPDESGESSGGTGATSSRSDSPAEATDSPAEATDRERGTSGDRSAESGGDDRSPFGPSMAEWYRARGGTEPVDSTFPSRTLYGEYLRDAYAGIRDAAPDFLDIVEHRTRAESVIDLPAVDLPGEPAEAVPPQLVRCEDGTTIIAAAVVLAVGHIPSAPTEERARLAAYAQRSGGIYIPQSLPAEAPLTEVPPHARVIIRGMGLNYFDVQTLLTIERGGRFDAVGSTDAGAVRYTASGTEPVLFLGSRRGIPYRSKPISDSHPRSSWPLRYFTKDNVALLAGLDDLDGDRLAAARFNDQLWPLILADLRFAYYRTLARTTPEAFSDDPGRLREAIAEAVSRHLTRRTWQETHPDAESASESSRQGRVTREAFAWAEIEEELVPDPAHRMSLHDLLDPLDGLEFPSREPGAPGSLHDWMLGFLRTDLRDSLAGPEASPVKALFMVLWQARLLLKELIAAGHIDPVSVDMEIRGWFENFVSGICDGPPPRRIAELIALAEAGIVRFIGPDMHIGENPAAQPAAAVGNADGSVADGLAAAVPGAESASSVPDAEGTEDPLPQIFAVTSARVAGTITGSVVIDAASPTNSLALAADVLIHGMVDRGQLTPARLTLDDGREKRLSGLAVTARPFRTIDEEGAEHPRRFALSIQLSAVQWGLAIAANPESDAATLADSHAAAEAILDLI</sequence>
<organism evidence="3 4">
    <name type="scientific">Brevibacterium ammoniilyticum</name>
    <dbReference type="NCBI Taxonomy" id="1046555"/>
    <lineage>
        <taxon>Bacteria</taxon>
        <taxon>Bacillati</taxon>
        <taxon>Actinomycetota</taxon>
        <taxon>Actinomycetes</taxon>
        <taxon>Micrococcales</taxon>
        <taxon>Brevibacteriaceae</taxon>
        <taxon>Brevibacterium</taxon>
    </lineage>
</organism>
<dbReference type="InterPro" id="IPR038732">
    <property type="entry name" value="HpyO/CreE_NAD-binding"/>
</dbReference>
<proteinExistence type="predicted"/>
<dbReference type="InterPro" id="IPR036188">
    <property type="entry name" value="FAD/NAD-bd_sf"/>
</dbReference>
<protein>
    <submittedName>
        <fullName evidence="3">FAD/NAD(P)-binding protein</fullName>
    </submittedName>
</protein>
<comment type="caution">
    <text evidence="3">The sequence shown here is derived from an EMBL/GenBank/DDBJ whole genome shotgun (WGS) entry which is preliminary data.</text>
</comment>
<evidence type="ECO:0000313" key="4">
    <source>
        <dbReference type="Proteomes" id="UP001498935"/>
    </source>
</evidence>
<feature type="region of interest" description="Disordered" evidence="1">
    <location>
        <begin position="428"/>
        <end position="447"/>
    </location>
</feature>
<dbReference type="RefSeq" id="WP_342038967.1">
    <property type="nucleotide sequence ID" value="NZ_BAABBK010000018.1"/>
</dbReference>